<dbReference type="EMBL" id="DXHP01000031">
    <property type="protein sequence ID" value="HIW05940.1"/>
    <property type="molecule type" value="Genomic_DNA"/>
</dbReference>
<gene>
    <name evidence="2" type="ORF">H9889_01235</name>
</gene>
<reference evidence="2" key="1">
    <citation type="journal article" date="2021" name="PeerJ">
        <title>Extensive microbial diversity within the chicken gut microbiome revealed by metagenomics and culture.</title>
        <authorList>
            <person name="Gilroy R."/>
            <person name="Ravi A."/>
            <person name="Getino M."/>
            <person name="Pursley I."/>
            <person name="Horton D.L."/>
            <person name="Alikhan N.F."/>
            <person name="Baker D."/>
            <person name="Gharbi K."/>
            <person name="Hall N."/>
            <person name="Watson M."/>
            <person name="Adriaenssens E.M."/>
            <person name="Foster-Nyarko E."/>
            <person name="Jarju S."/>
            <person name="Secka A."/>
            <person name="Antonio M."/>
            <person name="Oren A."/>
            <person name="Chaudhuri R.R."/>
            <person name="La Ragione R."/>
            <person name="Hildebrand F."/>
            <person name="Pallen M.J."/>
        </authorList>
    </citation>
    <scope>NUCLEOTIDE SEQUENCE</scope>
    <source>
        <strain evidence="2">CHK160-9182</strain>
    </source>
</reference>
<protein>
    <submittedName>
        <fullName evidence="2">Isochorismatase family protein</fullName>
    </submittedName>
</protein>
<accession>A0A9D1Q5G7</accession>
<name>A0A9D1Q5G7_9GAMM</name>
<dbReference type="InterPro" id="IPR050993">
    <property type="entry name" value="Isochorismatase_domain"/>
</dbReference>
<feature type="domain" description="Isochorismatase-like" evidence="1">
    <location>
        <begin position="7"/>
        <end position="158"/>
    </location>
</feature>
<dbReference type="InterPro" id="IPR036380">
    <property type="entry name" value="Isochorismatase-like_sf"/>
</dbReference>
<dbReference type="Gene3D" id="3.40.50.850">
    <property type="entry name" value="Isochorismatase-like"/>
    <property type="match status" value="1"/>
</dbReference>
<evidence type="ECO:0000313" key="3">
    <source>
        <dbReference type="Proteomes" id="UP000823934"/>
    </source>
</evidence>
<reference evidence="2" key="2">
    <citation type="submission" date="2021-04" db="EMBL/GenBank/DDBJ databases">
        <authorList>
            <person name="Gilroy R."/>
        </authorList>
    </citation>
    <scope>NUCLEOTIDE SEQUENCE</scope>
    <source>
        <strain evidence="2">CHK160-9182</strain>
    </source>
</reference>
<evidence type="ECO:0000313" key="2">
    <source>
        <dbReference type="EMBL" id="HIW05940.1"/>
    </source>
</evidence>
<proteinExistence type="predicted"/>
<dbReference type="Proteomes" id="UP000823934">
    <property type="component" value="Unassembled WGS sequence"/>
</dbReference>
<dbReference type="PANTHER" id="PTHR14119:SF3">
    <property type="entry name" value="ISOCHORISMATASE DOMAIN-CONTAINING PROTEIN 2"/>
    <property type="match status" value="1"/>
</dbReference>
<comment type="caution">
    <text evidence="2">The sequence shown here is derived from an EMBL/GenBank/DDBJ whole genome shotgun (WGS) entry which is preliminary data.</text>
</comment>
<dbReference type="PANTHER" id="PTHR14119">
    <property type="entry name" value="HYDROLASE"/>
    <property type="match status" value="1"/>
</dbReference>
<dbReference type="Pfam" id="PF00857">
    <property type="entry name" value="Isochorismatase"/>
    <property type="match status" value="1"/>
</dbReference>
<organism evidence="2 3">
    <name type="scientific">Candidatus Ignatzschineria merdigallinarum</name>
    <dbReference type="NCBI Taxonomy" id="2838621"/>
    <lineage>
        <taxon>Bacteria</taxon>
        <taxon>Pseudomonadati</taxon>
        <taxon>Pseudomonadota</taxon>
        <taxon>Gammaproteobacteria</taxon>
        <taxon>Cardiobacteriales</taxon>
        <taxon>Ignatzschineriaceae</taxon>
        <taxon>Ignatzschineria</taxon>
    </lineage>
</organism>
<dbReference type="AlphaFoldDB" id="A0A9D1Q5G7"/>
<sequence>MLRPDHTVLVLVDVQERLLPVMDKKDALLKNLEVLVQGALALDIPIVWLEQYPKGLGTTVEPLKTLLADKGLSPIEKMTFSGVPHPEFQKVLAKYDHAHFLVAGIETHVCVYQTVRDLLNEDYDVEVVSDAVSSRVEANTELGLNKMIQLGATLTSTEMCLFEMLESAEHPQFKTISKLIK</sequence>
<dbReference type="InterPro" id="IPR000868">
    <property type="entry name" value="Isochorismatase-like_dom"/>
</dbReference>
<evidence type="ECO:0000259" key="1">
    <source>
        <dbReference type="Pfam" id="PF00857"/>
    </source>
</evidence>
<dbReference type="SUPFAM" id="SSF52499">
    <property type="entry name" value="Isochorismatase-like hydrolases"/>
    <property type="match status" value="1"/>
</dbReference>